<dbReference type="RefSeq" id="WP_259312834.1">
    <property type="nucleotide sequence ID" value="NZ_CP087164.1"/>
</dbReference>
<comment type="pathway">
    <text evidence="2">Glycan biosynthesis; alginate biosynthesis.</text>
</comment>
<proteinExistence type="predicted"/>
<evidence type="ECO:0000256" key="3">
    <source>
        <dbReference type="ARBA" id="ARBA00022679"/>
    </source>
</evidence>
<comment type="subcellular location">
    <subcellularLocation>
        <location evidence="1">Periplasm</location>
    </subcellularLocation>
</comment>
<organism evidence="8 9">
    <name type="scientific">Capillimicrobium parvum</name>
    <dbReference type="NCBI Taxonomy" id="2884022"/>
    <lineage>
        <taxon>Bacteria</taxon>
        <taxon>Bacillati</taxon>
        <taxon>Actinomycetota</taxon>
        <taxon>Thermoleophilia</taxon>
        <taxon>Solirubrobacterales</taxon>
        <taxon>Capillimicrobiaceae</taxon>
        <taxon>Capillimicrobium</taxon>
    </lineage>
</organism>
<dbReference type="GO" id="GO:0042121">
    <property type="term" value="P:alginic acid biosynthetic process"/>
    <property type="evidence" value="ECO:0007669"/>
    <property type="project" value="UniProtKB-KW"/>
</dbReference>
<dbReference type="InterPro" id="IPR031811">
    <property type="entry name" value="ALGX/ALGJ_SGNH-like"/>
</dbReference>
<keyword evidence="5" id="KW-0574">Periplasm</keyword>
<protein>
    <recommendedName>
        <fullName evidence="7">AlgX/AlgJ SGNH hydrolase-like domain-containing protein</fullName>
    </recommendedName>
</protein>
<dbReference type="Proteomes" id="UP001162834">
    <property type="component" value="Chromosome"/>
</dbReference>
<evidence type="ECO:0000256" key="2">
    <source>
        <dbReference type="ARBA" id="ARBA00005182"/>
    </source>
</evidence>
<dbReference type="EMBL" id="CP087164">
    <property type="protein sequence ID" value="UGS38819.1"/>
    <property type="molecule type" value="Genomic_DNA"/>
</dbReference>
<evidence type="ECO:0000313" key="8">
    <source>
        <dbReference type="EMBL" id="UGS38819.1"/>
    </source>
</evidence>
<evidence type="ECO:0000256" key="5">
    <source>
        <dbReference type="ARBA" id="ARBA00022764"/>
    </source>
</evidence>
<evidence type="ECO:0000256" key="1">
    <source>
        <dbReference type="ARBA" id="ARBA00004418"/>
    </source>
</evidence>
<feature type="domain" description="AlgX/AlgJ SGNH hydrolase-like" evidence="7">
    <location>
        <begin position="132"/>
        <end position="267"/>
    </location>
</feature>
<evidence type="ECO:0000259" key="7">
    <source>
        <dbReference type="Pfam" id="PF16822"/>
    </source>
</evidence>
<accession>A0A9E7C656</accession>
<evidence type="ECO:0000256" key="6">
    <source>
        <dbReference type="ARBA" id="ARBA00022841"/>
    </source>
</evidence>
<dbReference type="Pfam" id="PF16822">
    <property type="entry name" value="ALGX"/>
    <property type="match status" value="1"/>
</dbReference>
<reference evidence="8" key="1">
    <citation type="journal article" date="2022" name="Int. J. Syst. Evol. Microbiol.">
        <title>Pseudomonas aegrilactucae sp. nov. and Pseudomonas morbosilactucae sp. nov., pathogens causing bacterial rot of lettuce in Japan.</title>
        <authorList>
            <person name="Sawada H."/>
            <person name="Fujikawa T."/>
            <person name="Satou M."/>
        </authorList>
    </citation>
    <scope>NUCLEOTIDE SEQUENCE</scope>
    <source>
        <strain evidence="8">0166_1</strain>
    </source>
</reference>
<dbReference type="KEGG" id="sbae:DSM104329_05249"/>
<evidence type="ECO:0000313" key="9">
    <source>
        <dbReference type="Proteomes" id="UP001162834"/>
    </source>
</evidence>
<sequence>MRVSGYIDGVIGDAVHGWAWDEDAPDRRLVLRAQVDGEVLARGRAAEPRSDLVRHGIGDGYHGFRIPLTRPLGPGEHRIAVVDVDSGSRLPLSNNWIAWASEGVPLPGVALVEDPQVDLADEPAASPMGLAGIADWVFAGAPAEVAELRGAHAVPHAVIDAYVEAIEGLYALGSDLRFTPIVAVLPDKLHVYPEHLPVGLGVEPANRIAARLVARLRDSQLAEVLDLLPVMADARAHGRVFTRTGAQPTWTGAFYAARAIAKALAVRGVALNPMPWNALDLGVYEPVADSLAEAPLAGRRPGEAVRRDLEPVLAPGMALTARPGRDVAPGARVLERAAGLDTPRLLVAGEPLTGRIGRLLAEHASTTLLLDTDRLDEDLVRAERPDVVVQILTDGGLLRRSGVR</sequence>
<dbReference type="GO" id="GO:0042597">
    <property type="term" value="C:periplasmic space"/>
    <property type="evidence" value="ECO:0007669"/>
    <property type="project" value="UniProtKB-SubCell"/>
</dbReference>
<name>A0A9E7C656_9ACTN</name>
<keyword evidence="3" id="KW-0808">Transferase</keyword>
<gene>
    <name evidence="8" type="ORF">DSM104329_05249</name>
</gene>
<keyword evidence="6" id="KW-0016">Alginate biosynthesis</keyword>
<dbReference type="GO" id="GO:0016740">
    <property type="term" value="F:transferase activity"/>
    <property type="evidence" value="ECO:0007669"/>
    <property type="project" value="UniProtKB-KW"/>
</dbReference>
<dbReference type="AlphaFoldDB" id="A0A9E7C656"/>
<keyword evidence="9" id="KW-1185">Reference proteome</keyword>
<evidence type="ECO:0000256" key="4">
    <source>
        <dbReference type="ARBA" id="ARBA00022729"/>
    </source>
</evidence>
<keyword evidence="4" id="KW-0732">Signal</keyword>